<evidence type="ECO:0000313" key="2">
    <source>
        <dbReference type="Proteomes" id="UP000821845"/>
    </source>
</evidence>
<sequence length="390" mass="42395">MTSQYKRPFPAAEGYGHVVDSGTAGLHITPEQGAVAQDIYQGLQREDYYSSGYDDRAKRMYIGGTHEAAVVEKTTASSYISPPTVAIQETAGVYTIPESDVLAFGQSSSTTACYPGNGSTGHEPPARVSSVNPANRGRPRDSTRRRSRRTASSKPWIPLLVTLADETITAWDVDPKAVDEAVRDFCDNDGVASVKITATGCFVVHVLKSATVVKLQRMKTLLGAAVEVTLSTWYTRNTAKIRSIPLYVSNEEVLNALESVGVMAVRRAVSYTRLDNGDCIETPKNTVILVFAPEVTELPTTVTVEGEEYEIEPCQQVPVQCMNCFAFGHQARRCQSSVRCKLCAGYHHHHACQFSGGYLCVNCGGGHAATYSSCPAKQRAIAELESLQRR</sequence>
<protein>
    <submittedName>
        <fullName evidence="1">Uncharacterized protein</fullName>
    </submittedName>
</protein>
<accession>A0ACB7T6X7</accession>
<gene>
    <name evidence="1" type="ORF">HPB50_023138</name>
</gene>
<proteinExistence type="predicted"/>
<reference evidence="1" key="1">
    <citation type="submission" date="2020-05" db="EMBL/GenBank/DDBJ databases">
        <title>Large-scale comparative analyses of tick genomes elucidate their genetic diversity and vector capacities.</title>
        <authorList>
            <person name="Jia N."/>
            <person name="Wang J."/>
            <person name="Shi W."/>
            <person name="Du L."/>
            <person name="Sun Y."/>
            <person name="Zhan W."/>
            <person name="Jiang J."/>
            <person name="Wang Q."/>
            <person name="Zhang B."/>
            <person name="Ji P."/>
            <person name="Sakyi L.B."/>
            <person name="Cui X."/>
            <person name="Yuan T."/>
            <person name="Jiang B."/>
            <person name="Yang W."/>
            <person name="Lam T.T.-Y."/>
            <person name="Chang Q."/>
            <person name="Ding S."/>
            <person name="Wang X."/>
            <person name="Zhu J."/>
            <person name="Ruan X."/>
            <person name="Zhao L."/>
            <person name="Wei J."/>
            <person name="Que T."/>
            <person name="Du C."/>
            <person name="Cheng J."/>
            <person name="Dai P."/>
            <person name="Han X."/>
            <person name="Huang E."/>
            <person name="Gao Y."/>
            <person name="Liu J."/>
            <person name="Shao H."/>
            <person name="Ye R."/>
            <person name="Li L."/>
            <person name="Wei W."/>
            <person name="Wang X."/>
            <person name="Wang C."/>
            <person name="Yang T."/>
            <person name="Huo Q."/>
            <person name="Li W."/>
            <person name="Guo W."/>
            <person name="Chen H."/>
            <person name="Zhou L."/>
            <person name="Ni X."/>
            <person name="Tian J."/>
            <person name="Zhou Y."/>
            <person name="Sheng Y."/>
            <person name="Liu T."/>
            <person name="Pan Y."/>
            <person name="Xia L."/>
            <person name="Li J."/>
            <person name="Zhao F."/>
            <person name="Cao W."/>
        </authorList>
    </citation>
    <scope>NUCLEOTIDE SEQUENCE</scope>
    <source>
        <strain evidence="1">Hyas-2018</strain>
    </source>
</reference>
<evidence type="ECO:0000313" key="1">
    <source>
        <dbReference type="EMBL" id="KAH6941749.1"/>
    </source>
</evidence>
<name>A0ACB7T6X7_HYAAI</name>
<dbReference type="EMBL" id="CM023491">
    <property type="protein sequence ID" value="KAH6941749.1"/>
    <property type="molecule type" value="Genomic_DNA"/>
</dbReference>
<organism evidence="1 2">
    <name type="scientific">Hyalomma asiaticum</name>
    <name type="common">Tick</name>
    <dbReference type="NCBI Taxonomy" id="266040"/>
    <lineage>
        <taxon>Eukaryota</taxon>
        <taxon>Metazoa</taxon>
        <taxon>Ecdysozoa</taxon>
        <taxon>Arthropoda</taxon>
        <taxon>Chelicerata</taxon>
        <taxon>Arachnida</taxon>
        <taxon>Acari</taxon>
        <taxon>Parasitiformes</taxon>
        <taxon>Ixodida</taxon>
        <taxon>Ixodoidea</taxon>
        <taxon>Ixodidae</taxon>
        <taxon>Hyalomminae</taxon>
        <taxon>Hyalomma</taxon>
    </lineage>
</organism>
<dbReference type="Proteomes" id="UP000821845">
    <property type="component" value="Chromosome 11"/>
</dbReference>
<keyword evidence="2" id="KW-1185">Reference proteome</keyword>
<comment type="caution">
    <text evidence="1">The sequence shown here is derived from an EMBL/GenBank/DDBJ whole genome shotgun (WGS) entry which is preliminary data.</text>
</comment>